<dbReference type="InterPro" id="IPR052913">
    <property type="entry name" value="Glycopeptide_resist_protein"/>
</dbReference>
<gene>
    <name evidence="4" type="ORF">ACJDUG_00410</name>
</gene>
<evidence type="ECO:0000256" key="2">
    <source>
        <dbReference type="SAM" id="Phobius"/>
    </source>
</evidence>
<dbReference type="RefSeq" id="WP_406767900.1">
    <property type="nucleotide sequence ID" value="NZ_JBJHZZ010000001.1"/>
</dbReference>
<dbReference type="PANTHER" id="PTHR35788:SF1">
    <property type="entry name" value="EXPORTED PROTEIN"/>
    <property type="match status" value="1"/>
</dbReference>
<feature type="domain" description="G5" evidence="3">
    <location>
        <begin position="378"/>
        <end position="458"/>
    </location>
</feature>
<keyword evidence="2" id="KW-1133">Transmembrane helix</keyword>
<dbReference type="Pfam" id="PF04294">
    <property type="entry name" value="VanW"/>
    <property type="match status" value="1"/>
</dbReference>
<evidence type="ECO:0000256" key="1">
    <source>
        <dbReference type="ARBA" id="ARBA00022729"/>
    </source>
</evidence>
<dbReference type="Pfam" id="PF07501">
    <property type="entry name" value="G5"/>
    <property type="match status" value="1"/>
</dbReference>
<dbReference type="SMART" id="SM01208">
    <property type="entry name" value="G5"/>
    <property type="match status" value="1"/>
</dbReference>
<proteinExistence type="predicted"/>
<reference evidence="4 5" key="1">
    <citation type="submission" date="2024-11" db="EMBL/GenBank/DDBJ databases">
        <authorList>
            <person name="Heng Y.C."/>
            <person name="Lim A.C.H."/>
            <person name="Lee J.K.Y."/>
            <person name="Kittelmann S."/>
        </authorList>
    </citation>
    <scope>NUCLEOTIDE SEQUENCE [LARGE SCALE GENOMIC DNA]</scope>
    <source>
        <strain evidence="4 5">WILCCON 0185</strain>
    </source>
</reference>
<dbReference type="Proteomes" id="UP001623591">
    <property type="component" value="Unassembled WGS sequence"/>
</dbReference>
<keyword evidence="1" id="KW-0732">Signal</keyword>
<name>A0ABW8T1C3_9CLOT</name>
<dbReference type="PANTHER" id="PTHR35788">
    <property type="entry name" value="EXPORTED PROTEIN-RELATED"/>
    <property type="match status" value="1"/>
</dbReference>
<keyword evidence="2" id="KW-0812">Transmembrane</keyword>
<evidence type="ECO:0000259" key="3">
    <source>
        <dbReference type="PROSITE" id="PS51109"/>
    </source>
</evidence>
<keyword evidence="2" id="KW-0472">Membrane</keyword>
<accession>A0ABW8T1C3</accession>
<dbReference type="InterPro" id="IPR007391">
    <property type="entry name" value="Vancomycin_resist_VanW"/>
</dbReference>
<feature type="transmembrane region" description="Helical" evidence="2">
    <location>
        <begin position="12"/>
        <end position="32"/>
    </location>
</feature>
<dbReference type="PROSITE" id="PS51109">
    <property type="entry name" value="G5"/>
    <property type="match status" value="1"/>
</dbReference>
<evidence type="ECO:0000313" key="4">
    <source>
        <dbReference type="EMBL" id="MFL0245435.1"/>
    </source>
</evidence>
<dbReference type="Gene3D" id="2.20.230.10">
    <property type="entry name" value="Resuscitation-promoting factor rpfb"/>
    <property type="match status" value="1"/>
</dbReference>
<dbReference type="EMBL" id="JBJHZZ010000001">
    <property type="protein sequence ID" value="MFL0245435.1"/>
    <property type="molecule type" value="Genomic_DNA"/>
</dbReference>
<evidence type="ECO:0000313" key="5">
    <source>
        <dbReference type="Proteomes" id="UP001623591"/>
    </source>
</evidence>
<sequence>MDIKKINVRKVFIIILLEFILSSTGILAGYGYKLYEENKKWDMLLYPGIKIEGIDVGGKSKEESINIIRAKLSESVLSKKSILQTSNKTFEIENSKIIDKFNIEEAVTEALEFPKSMDPLKKHYLIKNGVQKEYTIDATYNKNEINNLMKTIEKEVNKDPINASIIIDPTDTKITYYEGKEGIKVKAAELENSIKDSLLDKTNEGSSIKIPTAEVMPTITSDNLTNINSVISSFITYYAESSYQRSNNIKLAASLINGKILMPGETFSFNDTVGERTKERGFLEAPVIVDNKVESGFGGGICQVSSTLYNAVLLAGMNATERTHHTLPSTYVKLGMDATVDWNNIDFKFKNTLEYPLLIDMSAKNGVLKVSLFSNSEVSKKKYLLKNDIYETINSRTTLVSDSNLAIGSNKVLQNSYTGFKVKVIRSTYDNGKLVFSEVISNDYYSPVNGVIKVGAKAN</sequence>
<dbReference type="Pfam" id="PF12229">
    <property type="entry name" value="PG_binding_4"/>
    <property type="match status" value="1"/>
</dbReference>
<comment type="caution">
    <text evidence="4">The sequence shown here is derived from an EMBL/GenBank/DDBJ whole genome shotgun (WGS) entry which is preliminary data.</text>
</comment>
<protein>
    <submittedName>
        <fullName evidence="4">VanW family protein</fullName>
    </submittedName>
</protein>
<keyword evidence="5" id="KW-1185">Reference proteome</keyword>
<dbReference type="InterPro" id="IPR022029">
    <property type="entry name" value="YoaR-like_PG-bd"/>
</dbReference>
<organism evidence="4 5">
    <name type="scientific">Candidatus Clostridium stratigraminis</name>
    <dbReference type="NCBI Taxonomy" id="3381661"/>
    <lineage>
        <taxon>Bacteria</taxon>
        <taxon>Bacillati</taxon>
        <taxon>Bacillota</taxon>
        <taxon>Clostridia</taxon>
        <taxon>Eubacteriales</taxon>
        <taxon>Clostridiaceae</taxon>
        <taxon>Clostridium</taxon>
    </lineage>
</organism>
<dbReference type="InterPro" id="IPR011098">
    <property type="entry name" value="G5_dom"/>
</dbReference>